<organism evidence="1 2">
    <name type="scientific">Sistotremastrum suecicum HHB10207 ss-3</name>
    <dbReference type="NCBI Taxonomy" id="1314776"/>
    <lineage>
        <taxon>Eukaryota</taxon>
        <taxon>Fungi</taxon>
        <taxon>Dikarya</taxon>
        <taxon>Basidiomycota</taxon>
        <taxon>Agaricomycotina</taxon>
        <taxon>Agaricomycetes</taxon>
        <taxon>Sistotremastrales</taxon>
        <taxon>Sistotremastraceae</taxon>
        <taxon>Sistotremastrum</taxon>
    </lineage>
</organism>
<name>A0A166ATH2_9AGAM</name>
<evidence type="ECO:0000313" key="2">
    <source>
        <dbReference type="Proteomes" id="UP000076798"/>
    </source>
</evidence>
<reference evidence="1 2" key="1">
    <citation type="journal article" date="2016" name="Mol. Biol. Evol.">
        <title>Comparative Genomics of Early-Diverging Mushroom-Forming Fungi Provides Insights into the Origins of Lignocellulose Decay Capabilities.</title>
        <authorList>
            <person name="Nagy L.G."/>
            <person name="Riley R."/>
            <person name="Tritt A."/>
            <person name="Adam C."/>
            <person name="Daum C."/>
            <person name="Floudas D."/>
            <person name="Sun H."/>
            <person name="Yadav J.S."/>
            <person name="Pangilinan J."/>
            <person name="Larsson K.H."/>
            <person name="Matsuura K."/>
            <person name="Barry K."/>
            <person name="Labutti K."/>
            <person name="Kuo R."/>
            <person name="Ohm R.A."/>
            <person name="Bhattacharya S.S."/>
            <person name="Shirouzu T."/>
            <person name="Yoshinaga Y."/>
            <person name="Martin F.M."/>
            <person name="Grigoriev I.V."/>
            <person name="Hibbett D.S."/>
        </authorList>
    </citation>
    <scope>NUCLEOTIDE SEQUENCE [LARGE SCALE GENOMIC DNA]</scope>
    <source>
        <strain evidence="1 2">HHB10207 ss-3</strain>
    </source>
</reference>
<proteinExistence type="predicted"/>
<dbReference type="EMBL" id="KV428132">
    <property type="protein sequence ID" value="KZT35658.1"/>
    <property type="molecule type" value="Genomic_DNA"/>
</dbReference>
<dbReference type="AlphaFoldDB" id="A0A166ATH2"/>
<keyword evidence="2" id="KW-1185">Reference proteome</keyword>
<sequence>MMLQDVVLSQDLFVTDLLDFFFDCLHPGGRNTVDCNSFRSFTLDILLVLHPTARSLEAKYSFAVIGTARIAGLIPRISNDWSGLGTSVIALNCNLFNLCAYQVKHRQALASTVLETLQLPALATAIVSIFDRNQCPQFVLKKCLLSVVGILHWISYYNSKAILDIKFQVGRMFLVAFMLSPSVSIRCRGFLSILNLHHFYRPSNLRLCDPQLEHEDKNIMIPPADLEMRINYLHVGQADPPPAIPLISDSDLCEIALQYVDYELNGPQTNDELYSTPALRSLGTLGAALVDRVDGVLRARGKYYEADVFKMGVTMLVILEMKANDVKQQLIDENYEFARCLAQSGIERWPDRAYFYHAMMKARRDLKNYSDWGTQSVRRAECSPHLAGRIGTDLALTFFSVGVSYVALTHHENHVWRLGVKYLREAEGYAKRTLAILNAESPEAQIMIILLFLVRHLLSKPRAGSTTATDLTGGSIETRN</sequence>
<accession>A0A166ATH2</accession>
<evidence type="ECO:0000313" key="1">
    <source>
        <dbReference type="EMBL" id="KZT35658.1"/>
    </source>
</evidence>
<protein>
    <submittedName>
        <fullName evidence="1">Uncharacterized protein</fullName>
    </submittedName>
</protein>
<gene>
    <name evidence="1" type="ORF">SISSUDRAFT_139866</name>
</gene>
<dbReference type="Proteomes" id="UP000076798">
    <property type="component" value="Unassembled WGS sequence"/>
</dbReference>